<evidence type="ECO:0000313" key="2">
    <source>
        <dbReference type="EMBL" id="QJA97422.1"/>
    </source>
</evidence>
<organism evidence="2">
    <name type="scientific">viral metagenome</name>
    <dbReference type="NCBI Taxonomy" id="1070528"/>
    <lineage>
        <taxon>unclassified sequences</taxon>
        <taxon>metagenomes</taxon>
        <taxon>organismal metagenomes</taxon>
    </lineage>
</organism>
<name>A0A6M3LV77_9ZZZZ</name>
<feature type="domain" description="YopX protein" evidence="1">
    <location>
        <begin position="5"/>
        <end position="114"/>
    </location>
</feature>
<proteinExistence type="predicted"/>
<gene>
    <name evidence="2" type="ORF">MM415B06276_0009</name>
</gene>
<dbReference type="SUPFAM" id="SSF159006">
    <property type="entry name" value="YopX-like"/>
    <property type="match status" value="1"/>
</dbReference>
<protein>
    <submittedName>
        <fullName evidence="2">Putative YopX protein</fullName>
    </submittedName>
</protein>
<dbReference type="Pfam" id="PF09643">
    <property type="entry name" value="YopX"/>
    <property type="match status" value="1"/>
</dbReference>
<evidence type="ECO:0000259" key="1">
    <source>
        <dbReference type="Pfam" id="PF09643"/>
    </source>
</evidence>
<dbReference type="EMBL" id="MT143492">
    <property type="protein sequence ID" value="QJA97422.1"/>
    <property type="molecule type" value="Genomic_DNA"/>
</dbReference>
<dbReference type="Gene3D" id="2.30.30.290">
    <property type="entry name" value="YopX-like domains"/>
    <property type="match status" value="1"/>
</dbReference>
<dbReference type="InterPro" id="IPR023385">
    <property type="entry name" value="YopX-like_C"/>
</dbReference>
<reference evidence="2" key="1">
    <citation type="submission" date="2020-03" db="EMBL/GenBank/DDBJ databases">
        <title>The deep terrestrial virosphere.</title>
        <authorList>
            <person name="Holmfeldt K."/>
            <person name="Nilsson E."/>
            <person name="Simone D."/>
            <person name="Lopez-Fernandez M."/>
            <person name="Wu X."/>
            <person name="de Brujin I."/>
            <person name="Lundin D."/>
            <person name="Andersson A."/>
            <person name="Bertilsson S."/>
            <person name="Dopson M."/>
        </authorList>
    </citation>
    <scope>NUCLEOTIDE SEQUENCE</scope>
    <source>
        <strain evidence="2">MM415B06276</strain>
    </source>
</reference>
<sequence>MRPIRAWNRYSKMMFYDIYIGPRSLLRDTGIMGEYAQLPFEYYEIMESTLLLDRKGENIWEGDILKTVLLCGVVRIDSVIYNVKEGAFTLSSGFYFARYLNEIIGNVYEHPELLRIGEGE</sequence>
<accession>A0A6M3LV77</accession>
<dbReference type="InterPro" id="IPR019096">
    <property type="entry name" value="YopX_protein"/>
</dbReference>
<dbReference type="AlphaFoldDB" id="A0A6M3LV77"/>